<gene>
    <name evidence="2" type="ORF">MELLADRAFT_107173</name>
</gene>
<keyword evidence="3" id="KW-1185">Reference proteome</keyword>
<evidence type="ECO:0000313" key="3">
    <source>
        <dbReference type="Proteomes" id="UP000001072"/>
    </source>
</evidence>
<dbReference type="AlphaFoldDB" id="F4RP30"/>
<dbReference type="Proteomes" id="UP000001072">
    <property type="component" value="Unassembled WGS sequence"/>
</dbReference>
<dbReference type="InParanoid" id="F4RP30"/>
<sequence length="609" mass="68891">MIRVYQVLICTAFSLNHMAISMNTYSDRIFAAESTLQNIQPSGQLFKEGGNTNNVFKTSTSTLPDPNAHPNLKRQRFGYGGEEFLYQRGGYQSLGSQSLDGHPSEPWKKLRDGTMMDGASLSLGPVIEIGSPMRTMENLRGSKGEPRMTKKPPPSHKNPHLSSSQRPIDNNHREPAVYDTANHRGLGQIERDQSRAIALGTNQGATRNLFRMAHTNAPISSEDIASQSASNNPYGDRLVQGISSISSSRQDFELKAAKIDIRNFHSHTPDKMCSAAATHYTRDLIDTLSKRYPRTTDVHMYPSWEVGKLIWTSERLLPFVYFVVSCNPSLKIWNKIKILTALFLRDYDKWSIEKKELLDEEKHARFLLWHTEIIYHTALLEPMIKSSRASLTIPRLSTITRTFSLINDDGAFKRFISPSNSQSVLQRHVSMTFEDDYKAGYPITKGHQNVDVSISTKWNKKSEEIMNLGKDIVWPKTPDVQWDTSEPVLFVNGNIQHDTILKENPQLSEFVKSWEKDLKNMIQTIKASQPTNLALPNLPLIKICKGMDRFVKGKIVNVESGLDVDDNLIEYQIHPRCNYGQSAIAITNASNYKSLFTILSPKDIPYSKT</sequence>
<name>F4RP30_MELLP</name>
<feature type="compositionally biased region" description="Basic residues" evidence="1">
    <location>
        <begin position="149"/>
        <end position="159"/>
    </location>
</feature>
<dbReference type="RefSeq" id="XP_007410979.1">
    <property type="nucleotide sequence ID" value="XM_007410917.1"/>
</dbReference>
<evidence type="ECO:0000256" key="1">
    <source>
        <dbReference type="SAM" id="MobiDB-lite"/>
    </source>
</evidence>
<proteinExistence type="predicted"/>
<reference evidence="3" key="1">
    <citation type="journal article" date="2011" name="Proc. Natl. Acad. Sci. U.S.A.">
        <title>Obligate biotrophy features unraveled by the genomic analysis of rust fungi.</title>
        <authorList>
            <person name="Duplessis S."/>
            <person name="Cuomo C.A."/>
            <person name="Lin Y.-C."/>
            <person name="Aerts A."/>
            <person name="Tisserant E."/>
            <person name="Veneault-Fourrey C."/>
            <person name="Joly D.L."/>
            <person name="Hacquard S."/>
            <person name="Amselem J."/>
            <person name="Cantarel B.L."/>
            <person name="Chiu R."/>
            <person name="Coutinho P.M."/>
            <person name="Feau N."/>
            <person name="Field M."/>
            <person name="Frey P."/>
            <person name="Gelhaye E."/>
            <person name="Goldberg J."/>
            <person name="Grabherr M.G."/>
            <person name="Kodira C.D."/>
            <person name="Kohler A."/>
            <person name="Kuees U."/>
            <person name="Lindquist E.A."/>
            <person name="Lucas S.M."/>
            <person name="Mago R."/>
            <person name="Mauceli E."/>
            <person name="Morin E."/>
            <person name="Murat C."/>
            <person name="Pangilinan J.L."/>
            <person name="Park R."/>
            <person name="Pearson M."/>
            <person name="Quesneville H."/>
            <person name="Rouhier N."/>
            <person name="Sakthikumar S."/>
            <person name="Salamov A.A."/>
            <person name="Schmutz J."/>
            <person name="Selles B."/>
            <person name="Shapiro H."/>
            <person name="Tanguay P."/>
            <person name="Tuskan G.A."/>
            <person name="Henrissat B."/>
            <person name="Van de Peer Y."/>
            <person name="Rouze P."/>
            <person name="Ellis J.G."/>
            <person name="Dodds P.N."/>
            <person name="Schein J.E."/>
            <person name="Zhong S."/>
            <person name="Hamelin R.C."/>
            <person name="Grigoriev I.V."/>
            <person name="Szabo L.J."/>
            <person name="Martin F."/>
        </authorList>
    </citation>
    <scope>NUCLEOTIDE SEQUENCE [LARGE SCALE GENOMIC DNA]</scope>
    <source>
        <strain evidence="3">98AG31 / pathotype 3-4-7</strain>
    </source>
</reference>
<dbReference type="HOGENOM" id="CLU_504409_0_0_1"/>
<dbReference type="OrthoDB" id="10369668at2759"/>
<feature type="region of interest" description="Disordered" evidence="1">
    <location>
        <begin position="136"/>
        <end position="173"/>
    </location>
</feature>
<protein>
    <submittedName>
        <fullName evidence="2">Uncharacterized protein</fullName>
    </submittedName>
</protein>
<organism evidence="3">
    <name type="scientific">Melampsora larici-populina (strain 98AG31 / pathotype 3-4-7)</name>
    <name type="common">Poplar leaf rust fungus</name>
    <dbReference type="NCBI Taxonomy" id="747676"/>
    <lineage>
        <taxon>Eukaryota</taxon>
        <taxon>Fungi</taxon>
        <taxon>Dikarya</taxon>
        <taxon>Basidiomycota</taxon>
        <taxon>Pucciniomycotina</taxon>
        <taxon>Pucciniomycetes</taxon>
        <taxon>Pucciniales</taxon>
        <taxon>Melampsoraceae</taxon>
        <taxon>Melampsora</taxon>
    </lineage>
</organism>
<dbReference type="GeneID" id="18923102"/>
<dbReference type="KEGG" id="mlr:MELLADRAFT_107173"/>
<accession>F4RP30</accession>
<dbReference type="VEuPathDB" id="FungiDB:MELLADRAFT_107173"/>
<dbReference type="EMBL" id="GL883111">
    <property type="protein sequence ID" value="EGG05923.1"/>
    <property type="molecule type" value="Genomic_DNA"/>
</dbReference>
<evidence type="ECO:0000313" key="2">
    <source>
        <dbReference type="EMBL" id="EGG05923.1"/>
    </source>
</evidence>